<evidence type="ECO:0000313" key="4">
    <source>
        <dbReference type="Proteomes" id="UP000011645"/>
    </source>
</evidence>
<dbReference type="HOGENOM" id="CLU_3227704_0_0_2"/>
<keyword evidence="4" id="KW-1185">Reference proteome</keyword>
<gene>
    <name evidence="1" type="ordered locus">HacjB3_15060</name>
    <name evidence="2" type="ORF">C497_10288</name>
</gene>
<dbReference type="RefSeq" id="WP_008416493.1">
    <property type="nucleotide sequence ID" value="NC_014297.1"/>
</dbReference>
<reference evidence="1 3" key="1">
    <citation type="journal article" date="2010" name="J. Bacteriol.">
        <title>Complete genome sequence of Halalkalicoccus jeotgali B3(T), an extremely halophilic archaeon.</title>
        <authorList>
            <person name="Roh S.W."/>
            <person name="Nam Y.D."/>
            <person name="Nam S.H."/>
            <person name="Choi S.H."/>
            <person name="Park H.S."/>
            <person name="Bae J.W."/>
        </authorList>
    </citation>
    <scope>NUCLEOTIDE SEQUENCE [LARGE SCALE GENOMIC DNA]</scope>
    <source>
        <strain evidence="1">B3</strain>
        <strain evidence="3">DSM 18796 / CECT 7217 / JCM 14584 / KCTC 4019 / B3</strain>
    </source>
</reference>
<dbReference type="Proteomes" id="UP000011645">
    <property type="component" value="Unassembled WGS sequence"/>
</dbReference>
<dbReference type="GeneID" id="78824080"/>
<evidence type="ECO:0000313" key="1">
    <source>
        <dbReference type="EMBL" id="ADJ16391.1"/>
    </source>
</evidence>
<dbReference type="PATRIC" id="fig|795797.18.peg.3017"/>
<organism evidence="1 3">
    <name type="scientific">Halalkalicoccus jeotgali (strain DSM 18796 / CECT 7217 / JCM 14584 / KCTC 4019 / B3)</name>
    <dbReference type="NCBI Taxonomy" id="795797"/>
    <lineage>
        <taxon>Archaea</taxon>
        <taxon>Methanobacteriati</taxon>
        <taxon>Methanobacteriota</taxon>
        <taxon>Stenosarchaea group</taxon>
        <taxon>Halobacteria</taxon>
        <taxon>Halobacteriales</taxon>
        <taxon>Halococcaceae</taxon>
        <taxon>Halalkalicoccus</taxon>
    </lineage>
</organism>
<dbReference type="KEGG" id="hje:HacjB3_15060"/>
<evidence type="ECO:0000313" key="3">
    <source>
        <dbReference type="Proteomes" id="UP000000390"/>
    </source>
</evidence>
<proteinExistence type="predicted"/>
<accession>D8J9Q2</accession>
<sequence>MELTLTLLLIAATLSLGLLSPLAFAAFLFVRGRSDEDRATTES</sequence>
<dbReference type="AlphaFoldDB" id="D8J9Q2"/>
<dbReference type="EMBL" id="AOHV01000027">
    <property type="protein sequence ID" value="ELY37125.1"/>
    <property type="molecule type" value="Genomic_DNA"/>
</dbReference>
<dbReference type="EMBL" id="CP002062">
    <property type="protein sequence ID" value="ADJ16391.1"/>
    <property type="molecule type" value="Genomic_DNA"/>
</dbReference>
<dbReference type="STRING" id="795797.HacjB3_15060"/>
<dbReference type="Proteomes" id="UP000000390">
    <property type="component" value="Chromosome"/>
</dbReference>
<evidence type="ECO:0000313" key="2">
    <source>
        <dbReference type="EMBL" id="ELY37125.1"/>
    </source>
</evidence>
<reference evidence="2 4" key="2">
    <citation type="journal article" date="2014" name="PLoS Genet.">
        <title>Phylogenetically driven sequencing of extremely halophilic archaea reveals strategies for static and dynamic osmo-response.</title>
        <authorList>
            <person name="Becker E.A."/>
            <person name="Seitzer P.M."/>
            <person name="Tritt A."/>
            <person name="Larsen D."/>
            <person name="Krusor M."/>
            <person name="Yao A.I."/>
            <person name="Wu D."/>
            <person name="Madern D."/>
            <person name="Eisen J.A."/>
            <person name="Darling A.E."/>
            <person name="Facciotti M.T."/>
        </authorList>
    </citation>
    <scope>NUCLEOTIDE SEQUENCE [LARGE SCALE GENOMIC DNA]</scope>
    <source>
        <strain evidence="2">B3</strain>
        <strain evidence="4">DSM 18796 / CECT 7217 / JCM 14584 / KCTC 4019 / B3</strain>
    </source>
</reference>
<name>D8J9Q2_HALJB</name>
<protein>
    <submittedName>
        <fullName evidence="1">Uncharacterized protein</fullName>
    </submittedName>
</protein>